<proteinExistence type="predicted"/>
<evidence type="ECO:0000259" key="3">
    <source>
        <dbReference type="Pfam" id="PF05368"/>
    </source>
</evidence>
<dbReference type="InterPro" id="IPR008030">
    <property type="entry name" value="NmrA-like"/>
</dbReference>
<protein>
    <submittedName>
        <fullName evidence="4">Pinoresinol reductase 2</fullName>
    </submittedName>
</protein>
<dbReference type="GO" id="GO:0016491">
    <property type="term" value="F:oxidoreductase activity"/>
    <property type="evidence" value="ECO:0007669"/>
    <property type="project" value="UniProtKB-KW"/>
</dbReference>
<dbReference type="STRING" id="1316194.A0A1Q5U766"/>
<gene>
    <name evidence="4" type="ORF">PENSUB_5688</name>
</gene>
<dbReference type="PANTHER" id="PTHR47706">
    <property type="entry name" value="NMRA-LIKE FAMILY PROTEIN"/>
    <property type="match status" value="1"/>
</dbReference>
<dbReference type="OrthoDB" id="9974981at2759"/>
<comment type="caution">
    <text evidence="4">The sequence shown here is derived from an EMBL/GenBank/DDBJ whole genome shotgun (WGS) entry which is preliminary data.</text>
</comment>
<dbReference type="Gene3D" id="3.40.50.720">
    <property type="entry name" value="NAD(P)-binding Rossmann-like Domain"/>
    <property type="match status" value="1"/>
</dbReference>
<feature type="domain" description="NmrA-like" evidence="3">
    <location>
        <begin position="9"/>
        <end position="225"/>
    </location>
</feature>
<evidence type="ECO:0000313" key="5">
    <source>
        <dbReference type="Proteomes" id="UP000186955"/>
    </source>
</evidence>
<reference evidence="4 5" key="1">
    <citation type="submission" date="2016-10" db="EMBL/GenBank/DDBJ databases">
        <title>Genome sequence of the ascomycete fungus Penicillium subrubescens.</title>
        <authorList>
            <person name="De Vries R.P."/>
            <person name="Peng M."/>
            <person name="Dilokpimol A."/>
            <person name="Hilden K."/>
            <person name="Makela M.R."/>
            <person name="Grigoriev I."/>
            <person name="Riley R."/>
            <person name="Granchi Z."/>
        </authorList>
    </citation>
    <scope>NUCLEOTIDE SEQUENCE [LARGE SCALE GENOMIC DNA]</scope>
    <source>
        <strain evidence="4 5">CBS 132785</strain>
    </source>
</reference>
<sequence>MKIPHTINNVALAGASGNVGARVLTALLDLGFNVTVLTRTAKPFPTAARVEVVDFTSVESLSAALVGQDAVIDTTFSPEVETPLRLIDAAAEAGVYRFITSDFGLDPELPGIHDMPVFGRKKVSYEAVKKQAAQNRLTYTLVACGAFLDWSLSTGFMGLDFQGKKASIYGDGNNVVPWSTLEDVGTATANILLHPEETLNRPVYVHSVYMSQNQIFDATKAVLGSEGWEVKHNDMEPLLAQAMTDLKTGNISAATFEVQIQYCLATKALAHPWAKDDNPLLALQEWDLEKVKALIKSIAQKSN</sequence>
<dbReference type="CDD" id="cd05259">
    <property type="entry name" value="PCBER_SDR_a"/>
    <property type="match status" value="1"/>
</dbReference>
<dbReference type="InterPro" id="IPR051609">
    <property type="entry name" value="NmrA/Isoflavone_reductase-like"/>
</dbReference>
<dbReference type="InterPro" id="IPR036291">
    <property type="entry name" value="NAD(P)-bd_dom_sf"/>
</dbReference>
<keyword evidence="1" id="KW-0521">NADP</keyword>
<dbReference type="Pfam" id="PF05368">
    <property type="entry name" value="NmrA"/>
    <property type="match status" value="1"/>
</dbReference>
<dbReference type="PANTHER" id="PTHR47706:SF1">
    <property type="entry name" value="CIPA-LIKE, PUTATIVE (AFU_ORTHOLOGUE AFUA_1G12460)-RELATED"/>
    <property type="match status" value="1"/>
</dbReference>
<dbReference type="AlphaFoldDB" id="A0A1Q5U766"/>
<dbReference type="Proteomes" id="UP000186955">
    <property type="component" value="Unassembled WGS sequence"/>
</dbReference>
<dbReference type="EMBL" id="MNBE01000569">
    <property type="protein sequence ID" value="OKP08321.1"/>
    <property type="molecule type" value="Genomic_DNA"/>
</dbReference>
<evidence type="ECO:0000256" key="2">
    <source>
        <dbReference type="ARBA" id="ARBA00023002"/>
    </source>
</evidence>
<dbReference type="InterPro" id="IPR045312">
    <property type="entry name" value="PCBER-like"/>
</dbReference>
<dbReference type="Gene3D" id="3.90.25.10">
    <property type="entry name" value="UDP-galactose 4-epimerase, domain 1"/>
    <property type="match status" value="1"/>
</dbReference>
<accession>A0A1Q5U766</accession>
<name>A0A1Q5U766_9EURO</name>
<dbReference type="SUPFAM" id="SSF51735">
    <property type="entry name" value="NAD(P)-binding Rossmann-fold domains"/>
    <property type="match status" value="1"/>
</dbReference>
<keyword evidence="2" id="KW-0560">Oxidoreductase</keyword>
<evidence type="ECO:0000313" key="4">
    <source>
        <dbReference type="EMBL" id="OKP08321.1"/>
    </source>
</evidence>
<keyword evidence="5" id="KW-1185">Reference proteome</keyword>
<evidence type="ECO:0000256" key="1">
    <source>
        <dbReference type="ARBA" id="ARBA00022857"/>
    </source>
</evidence>
<organism evidence="4 5">
    <name type="scientific">Penicillium subrubescens</name>
    <dbReference type="NCBI Taxonomy" id="1316194"/>
    <lineage>
        <taxon>Eukaryota</taxon>
        <taxon>Fungi</taxon>
        <taxon>Dikarya</taxon>
        <taxon>Ascomycota</taxon>
        <taxon>Pezizomycotina</taxon>
        <taxon>Eurotiomycetes</taxon>
        <taxon>Eurotiomycetidae</taxon>
        <taxon>Eurotiales</taxon>
        <taxon>Aspergillaceae</taxon>
        <taxon>Penicillium</taxon>
    </lineage>
</organism>